<dbReference type="PANTHER" id="PTHR35276:SF1">
    <property type="entry name" value="TRNA (MNM(5)S(2)U34)-METHYLTRANSFERASE, CHLOROPLASTIC"/>
    <property type="match status" value="1"/>
</dbReference>
<dbReference type="OrthoDB" id="2984at2759"/>
<name>A0A7J9I465_9ROSI</name>
<sequence length="91" mass="10013">MVEPETDGLTGVTTGLVLKNIDYLSAFGLSHVYQKRSSSLTAVFGHPAAYLEELETVEAFASGLCVDGWICCKFQMLNRPLAPVLVFIFKR</sequence>
<dbReference type="Proteomes" id="UP000593560">
    <property type="component" value="Unassembled WGS sequence"/>
</dbReference>
<dbReference type="AlphaFoldDB" id="A0A7J9I465"/>
<organism evidence="1 2">
    <name type="scientific">Gossypium harknessii</name>
    <dbReference type="NCBI Taxonomy" id="34285"/>
    <lineage>
        <taxon>Eukaryota</taxon>
        <taxon>Viridiplantae</taxon>
        <taxon>Streptophyta</taxon>
        <taxon>Embryophyta</taxon>
        <taxon>Tracheophyta</taxon>
        <taxon>Spermatophyta</taxon>
        <taxon>Magnoliopsida</taxon>
        <taxon>eudicotyledons</taxon>
        <taxon>Gunneridae</taxon>
        <taxon>Pentapetalae</taxon>
        <taxon>rosids</taxon>
        <taxon>malvids</taxon>
        <taxon>Malvales</taxon>
        <taxon>Malvaceae</taxon>
        <taxon>Malvoideae</taxon>
        <taxon>Gossypium</taxon>
    </lineage>
</organism>
<gene>
    <name evidence="1" type="ORF">Gohar_001060</name>
</gene>
<evidence type="ECO:0000313" key="1">
    <source>
        <dbReference type="EMBL" id="MBA0816394.1"/>
    </source>
</evidence>
<proteinExistence type="predicted"/>
<keyword evidence="2" id="KW-1185">Reference proteome</keyword>
<dbReference type="EMBL" id="JABFAD010000013">
    <property type="protein sequence ID" value="MBA0816394.1"/>
    <property type="molecule type" value="Genomic_DNA"/>
</dbReference>
<reference evidence="1 2" key="1">
    <citation type="journal article" date="2019" name="Genome Biol. Evol.">
        <title>Insights into the evolution of the New World diploid cottons (Gossypium, subgenus Houzingenia) based on genome sequencing.</title>
        <authorList>
            <person name="Grover C.E."/>
            <person name="Arick M.A. 2nd"/>
            <person name="Thrash A."/>
            <person name="Conover J.L."/>
            <person name="Sanders W.S."/>
            <person name="Peterson D.G."/>
            <person name="Frelichowski J.E."/>
            <person name="Scheffler J.A."/>
            <person name="Scheffler B.E."/>
            <person name="Wendel J.F."/>
        </authorList>
    </citation>
    <scope>NUCLEOTIDE SEQUENCE [LARGE SCALE GENOMIC DNA]</scope>
    <source>
        <strain evidence="1">0</strain>
        <tissue evidence="1">Leaf</tissue>
    </source>
</reference>
<accession>A0A7J9I465</accession>
<dbReference type="PANTHER" id="PTHR35276">
    <property type="entry name" value="S-ADENOSYL-L-METHIONINE-DEPENDENT METHYLTRANSFERASES SUPERFAMILY PROTEIN"/>
    <property type="match status" value="1"/>
</dbReference>
<dbReference type="InterPro" id="IPR010719">
    <property type="entry name" value="MnmM_MeTrfase"/>
</dbReference>
<evidence type="ECO:0000313" key="2">
    <source>
        <dbReference type="Proteomes" id="UP000593560"/>
    </source>
</evidence>
<comment type="caution">
    <text evidence="1">The sequence shown here is derived from an EMBL/GenBank/DDBJ whole genome shotgun (WGS) entry which is preliminary data.</text>
</comment>
<protein>
    <submittedName>
        <fullName evidence="1">Uncharacterized protein</fullName>
    </submittedName>
</protein>